<organism evidence="9 10">
    <name type="scientific">Triparma columacea</name>
    <dbReference type="NCBI Taxonomy" id="722753"/>
    <lineage>
        <taxon>Eukaryota</taxon>
        <taxon>Sar</taxon>
        <taxon>Stramenopiles</taxon>
        <taxon>Ochrophyta</taxon>
        <taxon>Bolidophyceae</taxon>
        <taxon>Parmales</taxon>
        <taxon>Triparmaceae</taxon>
        <taxon>Triparma</taxon>
    </lineage>
</organism>
<feature type="transmembrane region" description="Helical" evidence="7">
    <location>
        <begin position="12"/>
        <end position="32"/>
    </location>
</feature>
<keyword evidence="10" id="KW-1185">Reference proteome</keyword>
<comment type="caution">
    <text evidence="9">The sequence shown here is derived from an EMBL/GenBank/DDBJ whole genome shotgun (WGS) entry which is preliminary data.</text>
</comment>
<evidence type="ECO:0000256" key="3">
    <source>
        <dbReference type="ARBA" id="ARBA00022692"/>
    </source>
</evidence>
<gene>
    <name evidence="9" type="ORF">TrCOL_g520</name>
</gene>
<evidence type="ECO:0000313" key="9">
    <source>
        <dbReference type="EMBL" id="GMI48559.1"/>
    </source>
</evidence>
<feature type="transmembrane region" description="Helical" evidence="7">
    <location>
        <begin position="110"/>
        <end position="130"/>
    </location>
</feature>
<feature type="transmembrane region" description="Helical" evidence="7">
    <location>
        <begin position="177"/>
        <end position="193"/>
    </location>
</feature>
<feature type="transmembrane region" description="Helical" evidence="7">
    <location>
        <begin position="75"/>
        <end position="95"/>
    </location>
</feature>
<keyword evidence="3 7" id="KW-0812">Transmembrane</keyword>
<dbReference type="SMART" id="SM00665">
    <property type="entry name" value="B561"/>
    <property type="match status" value="1"/>
</dbReference>
<keyword evidence="4" id="KW-0249">Electron transport</keyword>
<reference evidence="10" key="1">
    <citation type="journal article" date="2023" name="Commun. Biol.">
        <title>Genome analysis of Parmales, the sister group of diatoms, reveals the evolutionary specialization of diatoms from phago-mixotrophs to photoautotrophs.</title>
        <authorList>
            <person name="Ban H."/>
            <person name="Sato S."/>
            <person name="Yoshikawa S."/>
            <person name="Yamada K."/>
            <person name="Nakamura Y."/>
            <person name="Ichinomiya M."/>
            <person name="Sato N."/>
            <person name="Blanc-Mathieu R."/>
            <person name="Endo H."/>
            <person name="Kuwata A."/>
            <person name="Ogata H."/>
        </authorList>
    </citation>
    <scope>NUCLEOTIDE SEQUENCE [LARGE SCALE GENOMIC DNA]</scope>
</reference>
<feature type="transmembrane region" description="Helical" evidence="7">
    <location>
        <begin position="44"/>
        <end position="63"/>
    </location>
</feature>
<dbReference type="Pfam" id="PF03188">
    <property type="entry name" value="Cytochrom_B561"/>
    <property type="match status" value="1"/>
</dbReference>
<keyword evidence="2" id="KW-0813">Transport</keyword>
<keyword evidence="5 7" id="KW-1133">Transmembrane helix</keyword>
<dbReference type="GO" id="GO:0016020">
    <property type="term" value="C:membrane"/>
    <property type="evidence" value="ECO:0007669"/>
    <property type="project" value="UniProtKB-SubCell"/>
</dbReference>
<evidence type="ECO:0000256" key="4">
    <source>
        <dbReference type="ARBA" id="ARBA00022982"/>
    </source>
</evidence>
<dbReference type="EMBL" id="BRYA01000407">
    <property type="protein sequence ID" value="GMI48559.1"/>
    <property type="molecule type" value="Genomic_DNA"/>
</dbReference>
<name>A0A9W7GPA0_9STRA</name>
<evidence type="ECO:0000313" key="10">
    <source>
        <dbReference type="Proteomes" id="UP001165065"/>
    </source>
</evidence>
<evidence type="ECO:0000256" key="2">
    <source>
        <dbReference type="ARBA" id="ARBA00022448"/>
    </source>
</evidence>
<sequence length="194" mass="21035">MGRFTEQQTNQLALLTFFISTTLGAIAALGPFSPSGSPTGFRLFSLHPLFLMCGLGSFVMGKLYKTLGGYHNTKLHGNLSVIGSLFVSTGVYAIYQNKESIGKPHFTSTHSQYALCILALCFLLFLNGLFGLHPDWGKVKTNKNIRFVHHWAGKLLIVGMSAVCWTGSYKIIAGEHIYLSFGAPLGLFAALGLA</sequence>
<proteinExistence type="predicted"/>
<protein>
    <recommendedName>
        <fullName evidence="8">Cytochrome b561 domain-containing protein</fullName>
    </recommendedName>
</protein>
<dbReference type="AlphaFoldDB" id="A0A9W7GPA0"/>
<comment type="subcellular location">
    <subcellularLocation>
        <location evidence="1">Membrane</location>
    </subcellularLocation>
</comment>
<feature type="domain" description="Cytochrome b561" evidence="8">
    <location>
        <begin position="46"/>
        <end position="168"/>
    </location>
</feature>
<dbReference type="Proteomes" id="UP001165065">
    <property type="component" value="Unassembled WGS sequence"/>
</dbReference>
<evidence type="ECO:0000256" key="1">
    <source>
        <dbReference type="ARBA" id="ARBA00004370"/>
    </source>
</evidence>
<dbReference type="OrthoDB" id="432881at2759"/>
<dbReference type="InterPro" id="IPR006593">
    <property type="entry name" value="Cyt_b561/ferric_Rdtase_TM"/>
</dbReference>
<feature type="transmembrane region" description="Helical" evidence="7">
    <location>
        <begin position="151"/>
        <end position="171"/>
    </location>
</feature>
<evidence type="ECO:0000256" key="6">
    <source>
        <dbReference type="ARBA" id="ARBA00023136"/>
    </source>
</evidence>
<accession>A0A9W7GPA0</accession>
<dbReference type="Gene3D" id="1.20.120.1770">
    <property type="match status" value="1"/>
</dbReference>
<evidence type="ECO:0000256" key="5">
    <source>
        <dbReference type="ARBA" id="ARBA00022989"/>
    </source>
</evidence>
<evidence type="ECO:0000256" key="7">
    <source>
        <dbReference type="SAM" id="Phobius"/>
    </source>
</evidence>
<evidence type="ECO:0000259" key="8">
    <source>
        <dbReference type="SMART" id="SM00665"/>
    </source>
</evidence>
<keyword evidence="6 7" id="KW-0472">Membrane</keyword>